<feature type="region of interest" description="Disordered" evidence="2">
    <location>
        <begin position="565"/>
        <end position="852"/>
    </location>
</feature>
<keyword evidence="4" id="KW-1185">Reference proteome</keyword>
<feature type="compositionally biased region" description="Low complexity" evidence="2">
    <location>
        <begin position="650"/>
        <end position="671"/>
    </location>
</feature>
<feature type="region of interest" description="Disordered" evidence="2">
    <location>
        <begin position="1"/>
        <end position="147"/>
    </location>
</feature>
<reference evidence="3 4" key="1">
    <citation type="submission" date="2018-12" db="EMBL/GenBank/DDBJ databases">
        <title>Draft genome sequence of Xylaria grammica IHI A82.</title>
        <authorList>
            <person name="Buettner E."/>
            <person name="Kellner H."/>
        </authorList>
    </citation>
    <scope>NUCLEOTIDE SEQUENCE [LARGE SCALE GENOMIC DNA]</scope>
    <source>
        <strain evidence="3 4">IHI A82</strain>
    </source>
</reference>
<evidence type="ECO:0000313" key="3">
    <source>
        <dbReference type="EMBL" id="RWA11267.1"/>
    </source>
</evidence>
<feature type="compositionally biased region" description="Low complexity" evidence="2">
    <location>
        <begin position="35"/>
        <end position="49"/>
    </location>
</feature>
<feature type="compositionally biased region" description="Acidic residues" evidence="2">
    <location>
        <begin position="755"/>
        <end position="765"/>
    </location>
</feature>
<evidence type="ECO:0000256" key="1">
    <source>
        <dbReference type="SAM" id="Coils"/>
    </source>
</evidence>
<feature type="compositionally biased region" description="Acidic residues" evidence="2">
    <location>
        <begin position="630"/>
        <end position="641"/>
    </location>
</feature>
<protein>
    <submittedName>
        <fullName evidence="3">Uncharacterized protein</fullName>
    </submittedName>
</protein>
<dbReference type="STRING" id="363999.A0A439DA40"/>
<feature type="compositionally biased region" description="Polar residues" evidence="2">
    <location>
        <begin position="834"/>
        <end position="844"/>
    </location>
</feature>
<feature type="compositionally biased region" description="Low complexity" evidence="2">
    <location>
        <begin position="1"/>
        <end position="13"/>
    </location>
</feature>
<proteinExistence type="predicted"/>
<evidence type="ECO:0000256" key="2">
    <source>
        <dbReference type="SAM" id="MobiDB-lite"/>
    </source>
</evidence>
<feature type="compositionally biased region" description="Pro residues" evidence="2">
    <location>
        <begin position="818"/>
        <end position="830"/>
    </location>
</feature>
<feature type="compositionally biased region" description="Gly residues" evidence="2">
    <location>
        <begin position="62"/>
        <end position="72"/>
    </location>
</feature>
<dbReference type="Proteomes" id="UP000286045">
    <property type="component" value="Unassembled WGS sequence"/>
</dbReference>
<organism evidence="3 4">
    <name type="scientific">Xylaria grammica</name>
    <dbReference type="NCBI Taxonomy" id="363999"/>
    <lineage>
        <taxon>Eukaryota</taxon>
        <taxon>Fungi</taxon>
        <taxon>Dikarya</taxon>
        <taxon>Ascomycota</taxon>
        <taxon>Pezizomycotina</taxon>
        <taxon>Sordariomycetes</taxon>
        <taxon>Xylariomycetidae</taxon>
        <taxon>Xylariales</taxon>
        <taxon>Xylariaceae</taxon>
        <taxon>Xylaria</taxon>
    </lineage>
</organism>
<keyword evidence="1" id="KW-0175">Coiled coil</keyword>
<dbReference type="EMBL" id="RYZI01000085">
    <property type="protein sequence ID" value="RWA11267.1"/>
    <property type="molecule type" value="Genomic_DNA"/>
</dbReference>
<comment type="caution">
    <text evidence="3">The sequence shown here is derived from an EMBL/GenBank/DDBJ whole genome shotgun (WGS) entry which is preliminary data.</text>
</comment>
<evidence type="ECO:0000313" key="4">
    <source>
        <dbReference type="Proteomes" id="UP000286045"/>
    </source>
</evidence>
<feature type="compositionally biased region" description="Acidic residues" evidence="2">
    <location>
        <begin position="772"/>
        <end position="790"/>
    </location>
</feature>
<feature type="compositionally biased region" description="Acidic residues" evidence="2">
    <location>
        <begin position="799"/>
        <end position="810"/>
    </location>
</feature>
<dbReference type="AlphaFoldDB" id="A0A439DA40"/>
<accession>A0A439DA40</accession>
<feature type="compositionally biased region" description="Low complexity" evidence="2">
    <location>
        <begin position="575"/>
        <end position="620"/>
    </location>
</feature>
<feature type="compositionally biased region" description="Acidic residues" evidence="2">
    <location>
        <begin position="80"/>
        <end position="96"/>
    </location>
</feature>
<name>A0A439DA40_9PEZI</name>
<feature type="coiled-coil region" evidence="1">
    <location>
        <begin position="149"/>
        <end position="194"/>
    </location>
</feature>
<sequence>MSSSPGSQPSASNSDDENDVMANQIENNGDINHVDNLGSNGGSSSADGSNLDEDGAGPPSSSGGGDGAGGKGPPVSNGSEEQENEEWGEDDDDSDPEGNRDDDSGNVTPEVLEGLLYDDDDNECQSSRSKPHASKSKSRPKSKLKSKKCKKCEEIKEQWNREVNELKEEFETKERALNAEIRRLKDEIARLKAGRGVDWGEPWHERLPDLLDRMRQDDPNGEGTGYLSEYHKTYPDACRQGNMSIKPNITHPDLHLEMVMYTPREIEEHFTQRALFDRYNGAPDDLQDPMNPPLYDYIPGSELRFPSRFHFGDGPCCVAKADRPSRYLDYFLVCKRWYYVTAHLFYATNTFAFSSLGEFGRFCNGIGKARTERLVNVELMWIGALMPRQRKGISLRQQPLAWFMYTSRLRTLVVHINESDRSCMRRPHEMVNQDDYFTDFGSDEYASHEAEDQLDIFQMEARRTDLQPNYRKNRSMRTVQGMDFLYQLRGMRWVRFYDTNENQTRTYIQDWSFLRDLNGVATMKKSDSMEFRTEVENLRPLTGLKDFRITDDIREIVEGFYDDSPVDVVSEHGSETSSSSSSEYSGFSGFSTMPSASSDSDSGSSVGSHSSSRSGTYYSGMNRDIHEIDSDSDTEMGDDDNGPGPETPDSDTSGNNSDSGHSSRSGFSNRNSHPDDSGLHTTVSPQPNNVIVIEDDSDNDDNPRPRYEEGWSTNSELFVRSHPRNSPRGSGEKGRVARKRHEIIDLTSNNNDGIVIDDESDDDDSIEVKPDDDLDSNDDSNDNDNDDDGDGSGGGGNDGNDDGGGDDIDEGGSIKPDGPAPEPEGPPDPPNRGGDTSPNNSTKRPGSEYGPD</sequence>
<feature type="compositionally biased region" description="Basic residues" evidence="2">
    <location>
        <begin position="129"/>
        <end position="147"/>
    </location>
</feature>
<gene>
    <name evidence="3" type="ORF">EKO27_g3832</name>
</gene>